<evidence type="ECO:0000313" key="2">
    <source>
        <dbReference type="EMBL" id="QEU78827.1"/>
    </source>
</evidence>
<reference evidence="2 3" key="2">
    <citation type="submission" date="2017-09" db="EMBL/GenBank/DDBJ databases">
        <authorList>
            <person name="Lee N."/>
            <person name="Cho B.-K."/>
        </authorList>
    </citation>
    <scope>NUCLEOTIDE SEQUENCE [LARGE SCALE GENOMIC DNA]</scope>
    <source>
        <strain evidence="2 3">ATCC 27467</strain>
    </source>
</reference>
<reference evidence="1" key="3">
    <citation type="submission" date="2020-09" db="EMBL/GenBank/DDBJ databases">
        <authorList>
            <person name="Sun Q."/>
            <person name="Ohkuma M."/>
        </authorList>
    </citation>
    <scope>NUCLEOTIDE SEQUENCE</scope>
    <source>
        <strain evidence="1">JCM 4834</strain>
    </source>
</reference>
<keyword evidence="3" id="KW-1185">Reference proteome</keyword>
<dbReference type="RefSeq" id="WP_150517906.1">
    <property type="nucleotide sequence ID" value="NZ_BMVX01000005.1"/>
</dbReference>
<dbReference type="Proteomes" id="UP000326831">
    <property type="component" value="Chromosome"/>
</dbReference>
<sequence length="110" mass="11849">MAALIIRDVAQRILADETGTVAVHTEAARLNRAGVLFPATQEIFALHYQGKANDPKAREAGEAFAFHTFRERDHRAPHHSVNGGPSALSHQLCPCTTHPTDTGVAAGVMR</sequence>
<dbReference type="EMBL" id="CP023701">
    <property type="protein sequence ID" value="QEU78827.1"/>
    <property type="molecule type" value="Genomic_DNA"/>
</dbReference>
<organism evidence="2 3">
    <name type="scientific">Streptomyces subrutilus</name>
    <dbReference type="NCBI Taxonomy" id="36818"/>
    <lineage>
        <taxon>Bacteria</taxon>
        <taxon>Bacillati</taxon>
        <taxon>Actinomycetota</taxon>
        <taxon>Actinomycetes</taxon>
        <taxon>Kitasatosporales</taxon>
        <taxon>Streptomycetaceae</taxon>
        <taxon>Streptomyces</taxon>
    </lineage>
</organism>
<gene>
    <name evidence="2" type="ORF">CP968_11465</name>
    <name evidence="1" type="ORF">GCM10010371_15920</name>
</gene>
<protein>
    <submittedName>
        <fullName evidence="2">Uncharacterized protein</fullName>
    </submittedName>
</protein>
<evidence type="ECO:0000313" key="3">
    <source>
        <dbReference type="Proteomes" id="UP000326831"/>
    </source>
</evidence>
<evidence type="ECO:0000313" key="1">
    <source>
        <dbReference type="EMBL" id="GGZ57340.1"/>
    </source>
</evidence>
<name>A0A5P2UQ54_9ACTN</name>
<dbReference type="OrthoDB" id="4367319at2"/>
<proteinExistence type="predicted"/>
<dbReference type="KEGG" id="ssub:CP968_11465"/>
<reference evidence="1" key="1">
    <citation type="journal article" date="2014" name="Int. J. Syst. Evol. Microbiol.">
        <title>Complete genome sequence of Corynebacterium casei LMG S-19264T (=DSM 44701T), isolated from a smear-ripened cheese.</title>
        <authorList>
            <consortium name="US DOE Joint Genome Institute (JGI-PGF)"/>
            <person name="Walter F."/>
            <person name="Albersmeier A."/>
            <person name="Kalinowski J."/>
            <person name="Ruckert C."/>
        </authorList>
    </citation>
    <scope>NUCLEOTIDE SEQUENCE</scope>
    <source>
        <strain evidence="1">JCM 4834</strain>
    </source>
</reference>
<dbReference type="EMBL" id="BMVX01000005">
    <property type="protein sequence ID" value="GGZ57340.1"/>
    <property type="molecule type" value="Genomic_DNA"/>
</dbReference>
<accession>A0A5P2UQ54</accession>
<dbReference type="Proteomes" id="UP000634660">
    <property type="component" value="Unassembled WGS sequence"/>
</dbReference>
<dbReference type="AlphaFoldDB" id="A0A5P2UQ54"/>